<dbReference type="STRING" id="1219043.SCH01S_21_00760"/>
<dbReference type="AlphaFoldDB" id="A0A0E9MMZ1"/>
<gene>
    <name evidence="2" type="ORF">SCH01S_21_00760</name>
</gene>
<dbReference type="OrthoDB" id="7586314at2"/>
<organism evidence="2 3">
    <name type="scientific">Sphingomonas changbaiensis NBRC 104936</name>
    <dbReference type="NCBI Taxonomy" id="1219043"/>
    <lineage>
        <taxon>Bacteria</taxon>
        <taxon>Pseudomonadati</taxon>
        <taxon>Pseudomonadota</taxon>
        <taxon>Alphaproteobacteria</taxon>
        <taxon>Sphingomonadales</taxon>
        <taxon>Sphingomonadaceae</taxon>
        <taxon>Sphingomonas</taxon>
    </lineage>
</organism>
<keyword evidence="3" id="KW-1185">Reference proteome</keyword>
<feature type="chain" id="PRO_5002429206" evidence="1">
    <location>
        <begin position="20"/>
        <end position="75"/>
    </location>
</feature>
<evidence type="ECO:0000313" key="2">
    <source>
        <dbReference type="EMBL" id="GAO38889.1"/>
    </source>
</evidence>
<evidence type="ECO:0000313" key="3">
    <source>
        <dbReference type="Proteomes" id="UP000033202"/>
    </source>
</evidence>
<name>A0A0E9MMZ1_9SPHN</name>
<dbReference type="RefSeq" id="WP_046347723.1">
    <property type="nucleotide sequence ID" value="NZ_BBWU01000021.1"/>
</dbReference>
<feature type="signal peptide" evidence="1">
    <location>
        <begin position="1"/>
        <end position="19"/>
    </location>
</feature>
<accession>A0A0E9MMZ1</accession>
<protein>
    <submittedName>
        <fullName evidence="2">Uncharacterized protein</fullName>
    </submittedName>
</protein>
<evidence type="ECO:0000256" key="1">
    <source>
        <dbReference type="SAM" id="SignalP"/>
    </source>
</evidence>
<reference evidence="2 3" key="1">
    <citation type="submission" date="2015-04" db="EMBL/GenBank/DDBJ databases">
        <title>Whole genome shotgun sequence of Sphingomonas changbaiensis NBRC 104936.</title>
        <authorList>
            <person name="Katano-Makiyama Y."/>
            <person name="Hosoyama A."/>
            <person name="Hashimoto M."/>
            <person name="Noguchi M."/>
            <person name="Tsuchikane K."/>
            <person name="Ohji S."/>
            <person name="Yamazoe A."/>
            <person name="Ichikawa N."/>
            <person name="Kimura A."/>
            <person name="Fujita N."/>
        </authorList>
    </citation>
    <scope>NUCLEOTIDE SEQUENCE [LARGE SCALE GENOMIC DNA]</scope>
    <source>
        <strain evidence="2 3">NBRC 104936</strain>
    </source>
</reference>
<dbReference type="EMBL" id="BBWU01000021">
    <property type="protein sequence ID" value="GAO38889.1"/>
    <property type="molecule type" value="Genomic_DNA"/>
</dbReference>
<dbReference type="Proteomes" id="UP000033202">
    <property type="component" value="Unassembled WGS sequence"/>
</dbReference>
<sequence>MSLIAIALSAAALAQSAQALPICGQEKPTPVDIAEQAKLKRLDKMPPAEAYLTVMRTENGCVRPVKVSEERARRR</sequence>
<proteinExistence type="predicted"/>
<comment type="caution">
    <text evidence="2">The sequence shown here is derived from an EMBL/GenBank/DDBJ whole genome shotgun (WGS) entry which is preliminary data.</text>
</comment>
<keyword evidence="1" id="KW-0732">Signal</keyword>